<accession>A0ABY6KME5</accession>
<keyword evidence="3" id="KW-1185">Reference proteome</keyword>
<evidence type="ECO:0000313" key="2">
    <source>
        <dbReference type="EMBL" id="UYV69684.1"/>
    </source>
</evidence>
<organism evidence="2 3">
    <name type="scientific">Cordylochernes scorpioides</name>
    <dbReference type="NCBI Taxonomy" id="51811"/>
    <lineage>
        <taxon>Eukaryota</taxon>
        <taxon>Metazoa</taxon>
        <taxon>Ecdysozoa</taxon>
        <taxon>Arthropoda</taxon>
        <taxon>Chelicerata</taxon>
        <taxon>Arachnida</taxon>
        <taxon>Pseudoscorpiones</taxon>
        <taxon>Cheliferoidea</taxon>
        <taxon>Chernetidae</taxon>
        <taxon>Cordylochernes</taxon>
    </lineage>
</organism>
<sequence>MVETLSGKIQDPAQERVKVEEPAKPQPGATISPFRAYLWTFSIGKEGLIYSWWIVTLPALRFLLWNSNSPPFYLEVMTSVGKDWIFKQIFSSPYHHQANGLAEYHIQTLEKYV</sequence>
<protein>
    <submittedName>
        <fullName evidence="2">Uncharacterized protein</fullName>
    </submittedName>
</protein>
<feature type="compositionally biased region" description="Basic and acidic residues" evidence="1">
    <location>
        <begin position="13"/>
        <end position="23"/>
    </location>
</feature>
<name>A0ABY6KME5_9ARAC</name>
<feature type="region of interest" description="Disordered" evidence="1">
    <location>
        <begin position="1"/>
        <end position="24"/>
    </location>
</feature>
<dbReference type="Proteomes" id="UP001235939">
    <property type="component" value="Chromosome 07"/>
</dbReference>
<proteinExistence type="predicted"/>
<dbReference type="EMBL" id="CP092869">
    <property type="protein sequence ID" value="UYV69684.1"/>
    <property type="molecule type" value="Genomic_DNA"/>
</dbReference>
<gene>
    <name evidence="2" type="ORF">LAZ67_7000219</name>
</gene>
<evidence type="ECO:0000313" key="3">
    <source>
        <dbReference type="Proteomes" id="UP001235939"/>
    </source>
</evidence>
<evidence type="ECO:0000256" key="1">
    <source>
        <dbReference type="SAM" id="MobiDB-lite"/>
    </source>
</evidence>
<reference evidence="2 3" key="1">
    <citation type="submission" date="2022-01" db="EMBL/GenBank/DDBJ databases">
        <title>A chromosomal length assembly of Cordylochernes scorpioides.</title>
        <authorList>
            <person name="Zeh D."/>
            <person name="Zeh J."/>
        </authorList>
    </citation>
    <scope>NUCLEOTIDE SEQUENCE [LARGE SCALE GENOMIC DNA]</scope>
    <source>
        <strain evidence="2">IN4F17</strain>
        <tissue evidence="2">Whole Body</tissue>
    </source>
</reference>